<proteinExistence type="predicted"/>
<protein>
    <submittedName>
        <fullName evidence="1">Uncharacterized protein</fullName>
    </submittedName>
</protein>
<dbReference type="EMBL" id="VJZE01000097">
    <property type="protein sequence ID" value="MPY41444.1"/>
    <property type="molecule type" value="Genomic_DNA"/>
</dbReference>
<dbReference type="AlphaFoldDB" id="A0A5N8W551"/>
<reference evidence="1 2" key="1">
    <citation type="submission" date="2019-07" db="EMBL/GenBank/DDBJ databases">
        <title>New species of Amycolatopsis and Streptomyces.</title>
        <authorList>
            <person name="Duangmal K."/>
            <person name="Teo W.F.A."/>
            <person name="Lipun K."/>
        </authorList>
    </citation>
    <scope>NUCLEOTIDE SEQUENCE [LARGE SCALE GENOMIC DNA]</scope>
    <source>
        <strain evidence="1 2">TISTR 2346</strain>
    </source>
</reference>
<dbReference type="Proteomes" id="UP000326979">
    <property type="component" value="Unassembled WGS sequence"/>
</dbReference>
<name>A0A5N8W551_9ACTN</name>
<gene>
    <name evidence="1" type="ORF">FNH04_16450</name>
</gene>
<evidence type="ECO:0000313" key="2">
    <source>
        <dbReference type="Proteomes" id="UP000326979"/>
    </source>
</evidence>
<comment type="caution">
    <text evidence="1">The sequence shown here is derived from an EMBL/GenBank/DDBJ whole genome shotgun (WGS) entry which is preliminary data.</text>
</comment>
<accession>A0A5N8W551</accession>
<organism evidence="1 2">
    <name type="scientific">Streptomyces phyllanthi</name>
    <dbReference type="NCBI Taxonomy" id="1803180"/>
    <lineage>
        <taxon>Bacteria</taxon>
        <taxon>Bacillati</taxon>
        <taxon>Actinomycetota</taxon>
        <taxon>Actinomycetes</taxon>
        <taxon>Kitasatosporales</taxon>
        <taxon>Streptomycetaceae</taxon>
        <taxon>Streptomyces</taxon>
    </lineage>
</organism>
<keyword evidence="2" id="KW-1185">Reference proteome</keyword>
<dbReference type="OrthoDB" id="281785at2"/>
<dbReference type="RefSeq" id="WP_152784889.1">
    <property type="nucleotide sequence ID" value="NZ_BAABEQ010000031.1"/>
</dbReference>
<sequence>MAGAFRDLIPGRDDGGVDQHCLASDVFFHLWNGGAPGAESFRETCTFTPEGLRRCPGSGALC</sequence>
<evidence type="ECO:0000313" key="1">
    <source>
        <dbReference type="EMBL" id="MPY41444.1"/>
    </source>
</evidence>